<name>A0A126Q408_ALTMA</name>
<dbReference type="AlphaFoldDB" id="A0A126Q408"/>
<organism evidence="2 3">
    <name type="scientific">Alteromonas macleodii</name>
    <name type="common">Pseudoalteromonas macleodii</name>
    <dbReference type="NCBI Taxonomy" id="28108"/>
    <lineage>
        <taxon>Bacteria</taxon>
        <taxon>Pseudomonadati</taxon>
        <taxon>Pseudomonadota</taxon>
        <taxon>Gammaproteobacteria</taxon>
        <taxon>Alteromonadales</taxon>
        <taxon>Alteromonadaceae</taxon>
        <taxon>Alteromonas/Salinimonas group</taxon>
        <taxon>Alteromonas</taxon>
    </lineage>
</organism>
<dbReference type="OrthoDB" id="195316at2"/>
<evidence type="ECO:0000313" key="3">
    <source>
        <dbReference type="Proteomes" id="UP000063991"/>
    </source>
</evidence>
<evidence type="ECO:0000256" key="1">
    <source>
        <dbReference type="SAM" id="SignalP"/>
    </source>
</evidence>
<dbReference type="PIRSF" id="PIRSF014995">
    <property type="entry name" value="UCP014995"/>
    <property type="match status" value="1"/>
</dbReference>
<feature type="chain" id="PRO_5043134027" description="Periplasmic protein" evidence="1">
    <location>
        <begin position="26"/>
        <end position="176"/>
    </location>
</feature>
<proteinExistence type="predicted"/>
<evidence type="ECO:0000313" key="2">
    <source>
        <dbReference type="EMBL" id="AMJ99895.1"/>
    </source>
</evidence>
<gene>
    <name evidence="2" type="ORF">AVL55_18070</name>
</gene>
<protein>
    <recommendedName>
        <fullName evidence="4">Periplasmic protein</fullName>
    </recommendedName>
</protein>
<dbReference type="Proteomes" id="UP000063991">
    <property type="component" value="Chromosome"/>
</dbReference>
<feature type="signal peptide" evidence="1">
    <location>
        <begin position="1"/>
        <end position="25"/>
    </location>
</feature>
<dbReference type="RefSeq" id="WP_014977604.1">
    <property type="nucleotide sequence ID" value="NZ_CP012202.1"/>
</dbReference>
<sequence>MKMRKGAVIASTLLSMTFASGAIHAASQAKLDVALPQLDVAEYHKPYLAVWIEDSKRKATQVAVWYDVEMREDKGKEWLKDLRQWWRRGGRSLDLPYDGLTSATKGPGDYSLDSQLNKALAELPEGDYTLRVEASREVGGREVLSLPFSLPLSAASLPVEVKGNSELGRVVLRLED</sequence>
<dbReference type="PATRIC" id="fig|28108.53.peg.3682"/>
<dbReference type="InterPro" id="IPR014469">
    <property type="entry name" value="DUF2271"/>
</dbReference>
<dbReference type="EMBL" id="CP014323">
    <property type="protein sequence ID" value="AMJ99895.1"/>
    <property type="molecule type" value="Genomic_DNA"/>
</dbReference>
<keyword evidence="1" id="KW-0732">Signal</keyword>
<reference evidence="2 3" key="1">
    <citation type="submission" date="2015-12" db="EMBL/GenBank/DDBJ databases">
        <authorList>
            <person name="Shamseldin A."/>
            <person name="Moawad H."/>
            <person name="Abd El-Rahim W.M."/>
            <person name="Sadowsky M.J."/>
        </authorList>
    </citation>
    <scope>NUCLEOTIDE SEQUENCE [LARGE SCALE GENOMIC DNA]</scope>
    <source>
        <strain evidence="2 3">D7</strain>
    </source>
</reference>
<accession>A0A126Q408</accession>
<evidence type="ECO:0008006" key="4">
    <source>
        <dbReference type="Google" id="ProtNLM"/>
    </source>
</evidence>
<dbReference type="Pfam" id="PF10029">
    <property type="entry name" value="DUF2271"/>
    <property type="match status" value="1"/>
</dbReference>